<protein>
    <submittedName>
        <fullName evidence="1">Uncharacterized protein</fullName>
    </submittedName>
</protein>
<evidence type="ECO:0000313" key="1">
    <source>
        <dbReference type="EMBL" id="URZ12682.1"/>
    </source>
</evidence>
<dbReference type="STRING" id="84029.CROST_40650"/>
<dbReference type="Proteomes" id="UP000190951">
    <property type="component" value="Chromosome"/>
</dbReference>
<dbReference type="Pfam" id="PF06161">
    <property type="entry name" value="DUF975"/>
    <property type="match status" value="1"/>
</dbReference>
<dbReference type="PANTHER" id="PTHR40076:SF1">
    <property type="entry name" value="MEMBRANE PROTEIN"/>
    <property type="match status" value="1"/>
</dbReference>
<dbReference type="EMBL" id="CP096983">
    <property type="protein sequence ID" value="URZ12682.1"/>
    <property type="molecule type" value="Genomic_DNA"/>
</dbReference>
<dbReference type="RefSeq" id="WP_077833189.1">
    <property type="nucleotide sequence ID" value="NZ_CP096983.1"/>
</dbReference>
<dbReference type="PANTHER" id="PTHR40076">
    <property type="entry name" value="MEMBRANE PROTEIN-RELATED"/>
    <property type="match status" value="1"/>
</dbReference>
<evidence type="ECO:0000313" key="2">
    <source>
        <dbReference type="Proteomes" id="UP000190951"/>
    </source>
</evidence>
<organism evidence="1 2">
    <name type="scientific">Clostridium felsineum</name>
    <dbReference type="NCBI Taxonomy" id="36839"/>
    <lineage>
        <taxon>Bacteria</taxon>
        <taxon>Bacillati</taxon>
        <taxon>Bacillota</taxon>
        <taxon>Clostridia</taxon>
        <taxon>Eubacteriales</taxon>
        <taxon>Clostridiaceae</taxon>
        <taxon>Clostridium</taxon>
    </lineage>
</organism>
<dbReference type="InterPro" id="IPR010380">
    <property type="entry name" value="DUF975"/>
</dbReference>
<dbReference type="KEGG" id="crw:CROST_034050"/>
<keyword evidence="2" id="KW-1185">Reference proteome</keyword>
<name>A0A1S8MBT1_9CLOT</name>
<sequence>MEQRKNFKSSGEFKQMARQQLKGKWGKAALVVFIYSAILFIFNLIPFFGAIGRFVIGGALLLGLTTYFLKLAREEELKIDNLFSGFENFGSSFLVHLLMGIFTALWSLIAIIPAIILFLVMFGSEFSLYSSHSNTGIKVLVFFIILGVLLIPTIVAVYRYSMAYYLLSDHPNIGAYEAIVESKKMMDGNKLKLFYLQLTFLALNILCALPLVAVEYYARINNVTGITSEGVILLWKVIAYIIIMIASLFITPYMHTATANFYIELKNDKQE</sequence>
<dbReference type="AlphaFoldDB" id="A0A1S8MBT1"/>
<accession>A0A1S8MBT1</accession>
<gene>
    <name evidence="1" type="ORF">CROST_034050</name>
</gene>
<proteinExistence type="predicted"/>
<reference evidence="1 2" key="1">
    <citation type="submission" date="2022-04" db="EMBL/GenBank/DDBJ databases">
        <title>Genome sequence of C. roseum typestrain.</title>
        <authorList>
            <person name="Poehlein A."/>
            <person name="Schoch T."/>
            <person name="Duerre P."/>
            <person name="Daniel R."/>
        </authorList>
    </citation>
    <scope>NUCLEOTIDE SEQUENCE [LARGE SCALE GENOMIC DNA]</scope>
    <source>
        <strain evidence="1 2">DSM 7320</strain>
    </source>
</reference>